<dbReference type="Proteomes" id="UP000526501">
    <property type="component" value="Unassembled WGS sequence"/>
</dbReference>
<dbReference type="InterPro" id="IPR039910">
    <property type="entry name" value="D15-like"/>
</dbReference>
<feature type="domain" description="POTRA" evidence="7">
    <location>
        <begin position="125"/>
        <end position="211"/>
    </location>
</feature>
<proteinExistence type="predicted"/>
<dbReference type="PANTHER" id="PTHR12815">
    <property type="entry name" value="SORTING AND ASSEMBLY MACHINERY SAMM50 PROTEIN FAMILY MEMBER"/>
    <property type="match status" value="1"/>
</dbReference>
<evidence type="ECO:0000256" key="3">
    <source>
        <dbReference type="ARBA" id="ARBA00022692"/>
    </source>
</evidence>
<dbReference type="EMBL" id="JACHVC010000012">
    <property type="protein sequence ID" value="MBC2607012.1"/>
    <property type="molecule type" value="Genomic_DNA"/>
</dbReference>
<dbReference type="Pfam" id="PF07244">
    <property type="entry name" value="POTRA"/>
    <property type="match status" value="1"/>
</dbReference>
<evidence type="ECO:0000313" key="8">
    <source>
        <dbReference type="EMBL" id="MBC2607012.1"/>
    </source>
</evidence>
<comment type="subcellular location">
    <subcellularLocation>
        <location evidence="1">Membrane</location>
    </subcellularLocation>
</comment>
<dbReference type="Gene3D" id="2.40.160.50">
    <property type="entry name" value="membrane protein fhac: a member of the omp85/tpsb transporter family"/>
    <property type="match status" value="1"/>
</dbReference>
<gene>
    <name evidence="8" type="ORF">H5P27_13240</name>
</gene>
<reference evidence="8 9" key="1">
    <citation type="submission" date="2020-07" db="EMBL/GenBank/DDBJ databases">
        <authorList>
            <person name="Feng X."/>
        </authorList>
    </citation>
    <scope>NUCLEOTIDE SEQUENCE [LARGE SCALE GENOMIC DNA]</scope>
    <source>
        <strain evidence="8 9">JCM23202</strain>
    </source>
</reference>
<keyword evidence="4" id="KW-0472">Membrane</keyword>
<dbReference type="AlphaFoldDB" id="A0A7X1EAQ4"/>
<dbReference type="Pfam" id="PF01103">
    <property type="entry name" value="Omp85"/>
    <property type="match status" value="1"/>
</dbReference>
<comment type="caution">
    <text evidence="8">The sequence shown here is derived from an EMBL/GenBank/DDBJ whole genome shotgun (WGS) entry which is preliminary data.</text>
</comment>
<feature type="signal peptide" evidence="5">
    <location>
        <begin position="1"/>
        <end position="20"/>
    </location>
</feature>
<evidence type="ECO:0000259" key="6">
    <source>
        <dbReference type="Pfam" id="PF01103"/>
    </source>
</evidence>
<evidence type="ECO:0000259" key="7">
    <source>
        <dbReference type="Pfam" id="PF07244"/>
    </source>
</evidence>
<dbReference type="InterPro" id="IPR010827">
    <property type="entry name" value="BamA/TamA_POTRA"/>
</dbReference>
<dbReference type="RefSeq" id="WP_185660877.1">
    <property type="nucleotide sequence ID" value="NZ_CAWPOO010000012.1"/>
</dbReference>
<keyword evidence="2" id="KW-1134">Transmembrane beta strand</keyword>
<evidence type="ECO:0000256" key="2">
    <source>
        <dbReference type="ARBA" id="ARBA00022452"/>
    </source>
</evidence>
<evidence type="ECO:0000256" key="1">
    <source>
        <dbReference type="ARBA" id="ARBA00004370"/>
    </source>
</evidence>
<dbReference type="Gene3D" id="3.10.20.310">
    <property type="entry name" value="membrane protein fhac"/>
    <property type="match status" value="2"/>
</dbReference>
<keyword evidence="9" id="KW-1185">Reference proteome</keyword>
<evidence type="ECO:0000313" key="9">
    <source>
        <dbReference type="Proteomes" id="UP000526501"/>
    </source>
</evidence>
<feature type="domain" description="Bacterial surface antigen (D15)" evidence="6">
    <location>
        <begin position="394"/>
        <end position="690"/>
    </location>
</feature>
<accession>A0A7X1EAQ4</accession>
<keyword evidence="3" id="KW-0812">Transmembrane</keyword>
<keyword evidence="5" id="KW-0732">Signal</keyword>
<organism evidence="8 9">
    <name type="scientific">Pelagicoccus albus</name>
    <dbReference type="NCBI Taxonomy" id="415222"/>
    <lineage>
        <taxon>Bacteria</taxon>
        <taxon>Pseudomonadati</taxon>
        <taxon>Verrucomicrobiota</taxon>
        <taxon>Opitutia</taxon>
        <taxon>Puniceicoccales</taxon>
        <taxon>Pelagicoccaceae</taxon>
        <taxon>Pelagicoccus</taxon>
    </lineage>
</organism>
<protein>
    <submittedName>
        <fullName evidence="8">BamA/TamA family outer membrane protein</fullName>
    </submittedName>
</protein>
<evidence type="ECO:0000256" key="5">
    <source>
        <dbReference type="SAM" id="SignalP"/>
    </source>
</evidence>
<evidence type="ECO:0000256" key="4">
    <source>
        <dbReference type="ARBA" id="ARBA00023136"/>
    </source>
</evidence>
<feature type="chain" id="PRO_5031391171" evidence="5">
    <location>
        <begin position="21"/>
        <end position="690"/>
    </location>
</feature>
<sequence>MSPFRRSTFIIAALFVSAFAATESLAKPVKVKGFGLFGNAELRSALTLLDIGDGDLSAQKMDDGAFLLLTRLTQNGYLDATVSAEYEMEDGSINDVEWRAPFEAKIPEDVVAQKIRYTVNPNTLYYYDTVEIEGLSSIDTDEAKAYIIPDTALYSRKKDKSYSPNIVSNHQKQLAAVLATLGRIDAKVTIKSTDIDRETGAVDVVFSVNEGPLYEIEQVEIHYLEKEKEPEIEQLEVDRVYTRTWVEDQIRNLRNKSYNLGYPDTSVSSRIAKSEPEGDTIQVYLQFDVRRGAKYTLSGVEHVGATDTHTPLLNRKADLEIGEELDITETEAARRNLSRLGIFDRIDLRYEDDGEGQRKAVYEYTNGDRVQAQLLFGYGSYEQFRGGFLAERDNLFGRAHTLSFSAIQSLKSTSGGIDYTVPDIFGENITGTFELNYLDRQEINFDRTEQGVTLGLFTRLTKLKVDVGLDYAFELKESSNPELGEELGLGEANVGSISLRASRSTLDNLLYPTDGYELTGTIQYAGTSLGGETDFIKPELSAAIHQRVGSRWIFHLGARGGIIGDNAENLSYSDRFIVGGENSIRGYRRGGAAPIVDGNLKNPLAYAQLNMEVEYPILDQLNVVLFSDSLRTWVDEVSMDNYIYEDLFSVGLGLRYNTIIGPVRLEYGHNLNPRPEDPEGTFHLSIGFPF</sequence>
<dbReference type="GO" id="GO:0019867">
    <property type="term" value="C:outer membrane"/>
    <property type="evidence" value="ECO:0007669"/>
    <property type="project" value="InterPro"/>
</dbReference>
<dbReference type="InterPro" id="IPR000184">
    <property type="entry name" value="Bac_surfAg_D15"/>
</dbReference>
<dbReference type="PANTHER" id="PTHR12815:SF18">
    <property type="entry name" value="SORTING AND ASSEMBLY MACHINERY COMPONENT 50 HOMOLOG"/>
    <property type="match status" value="1"/>
</dbReference>
<name>A0A7X1EAQ4_9BACT</name>